<dbReference type="EMBL" id="UFVQ01000003">
    <property type="protein sequence ID" value="STD04130.1"/>
    <property type="molecule type" value="Genomic_DNA"/>
</dbReference>
<feature type="signal peptide" evidence="2">
    <location>
        <begin position="1"/>
        <end position="21"/>
    </location>
</feature>
<evidence type="ECO:0000313" key="7">
    <source>
        <dbReference type="Proteomes" id="UP000273270"/>
    </source>
</evidence>
<organism evidence="5 6">
    <name type="scientific">Chryseobacterium carnipullorum</name>
    <dbReference type="NCBI Taxonomy" id="1124835"/>
    <lineage>
        <taxon>Bacteria</taxon>
        <taxon>Pseudomonadati</taxon>
        <taxon>Bacteroidota</taxon>
        <taxon>Flavobacteriia</taxon>
        <taxon>Flavobacteriales</taxon>
        <taxon>Weeksellaceae</taxon>
        <taxon>Chryseobacterium group</taxon>
        <taxon>Chryseobacterium</taxon>
    </lineage>
</organism>
<dbReference type="Pfam" id="PF18885">
    <property type="entry name" value="DUF5648"/>
    <property type="match status" value="1"/>
</dbReference>
<dbReference type="RefSeq" id="WP_123882332.1">
    <property type="nucleotide sequence ID" value="NZ_CP033920.1"/>
</dbReference>
<dbReference type="Proteomes" id="UP000255224">
    <property type="component" value="Unassembled WGS sequence"/>
</dbReference>
<dbReference type="PROSITE" id="PS51257">
    <property type="entry name" value="PROKAR_LIPOPROTEIN"/>
    <property type="match status" value="1"/>
</dbReference>
<feature type="compositionally biased region" description="Low complexity" evidence="1">
    <location>
        <begin position="52"/>
        <end position="63"/>
    </location>
</feature>
<name>A0A376E932_CHRCU</name>
<dbReference type="InterPro" id="IPR043708">
    <property type="entry name" value="DUF5648"/>
</dbReference>
<reference evidence="4" key="3">
    <citation type="submission" date="2018-11" db="EMBL/GenBank/DDBJ databases">
        <title>Proposal to divide the Flavobacteriaceae and reorganize its genera based on Amino Acid Identity values calculated from whole genome sequences.</title>
        <authorList>
            <person name="Nicholson A.C."/>
            <person name="Gulvik C.A."/>
            <person name="Whitney A.M."/>
            <person name="Humrighouse B.W."/>
            <person name="Bell M."/>
            <person name="Holmes B."/>
            <person name="Steigerwalt A."/>
            <person name="Villarma A."/>
            <person name="Sheth M."/>
            <person name="Batra D."/>
            <person name="Pryor J."/>
            <person name="Bernardet J.-F."/>
            <person name="Hugo C."/>
            <person name="Kampfer P."/>
            <person name="Newman J."/>
            <person name="Mcquiston J.R."/>
        </authorList>
    </citation>
    <scope>NUCLEOTIDE SEQUENCE [LARGE SCALE GENOMIC DNA]</scope>
    <source>
        <strain evidence="4">G0188</strain>
    </source>
</reference>
<evidence type="ECO:0000259" key="3">
    <source>
        <dbReference type="Pfam" id="PF18885"/>
    </source>
</evidence>
<evidence type="ECO:0000256" key="1">
    <source>
        <dbReference type="SAM" id="MobiDB-lite"/>
    </source>
</evidence>
<feature type="domain" description="DUF5648" evidence="3">
    <location>
        <begin position="123"/>
        <end position="205"/>
    </location>
</feature>
<reference evidence="5 6" key="1">
    <citation type="submission" date="2018-06" db="EMBL/GenBank/DDBJ databases">
        <authorList>
            <consortium name="Pathogen Informatics"/>
            <person name="Doyle S."/>
        </authorList>
    </citation>
    <scope>NUCLEOTIDE SEQUENCE [LARGE SCALE GENOMIC DNA]</scope>
    <source>
        <strain evidence="5 6">NCTC13533</strain>
    </source>
</reference>
<accession>A0A3G6NHY7</accession>
<keyword evidence="2" id="KW-0732">Signal</keyword>
<sequence length="341" mass="38663">MKKAFFTGLCLIFLASCSGTNDDLLNSKEQDQLQSPDKLNNKNELARGGFRDPSTPTEDTPPSGIWSTSIYITNTIYGFYSNYTKKYLYGNSPLASELPKSYPGLGFYGMDRFLGSADGNGPVISSWFNTVNNDLVLTTDPNELNGQSHWQKKDVGTSYNGDEPGSYPIYRYSNSSNKTHFYTRDYNELGNGKDGFVYEGISFYLKESGPKPFRVRDGTFFEDNKTGAVYIVFESTLRRIDSWSVVNGLFDFKPNPRNGKPKDWLILKVDIENYTGTRGADINSSTQLVQNTDGKMYMVDDGLYRYIPTTQIFNTYNFNEDAVQHKYVRMMFTGKDIAKTY</sequence>
<dbReference type="AlphaFoldDB" id="A0A376E932"/>
<proteinExistence type="predicted"/>
<accession>A0A376E932</accession>
<feature type="chain" id="PRO_5044586120" description="DUF5648 domain-containing protein" evidence="2">
    <location>
        <begin position="22"/>
        <end position="341"/>
    </location>
</feature>
<dbReference type="Proteomes" id="UP000273270">
    <property type="component" value="Chromosome"/>
</dbReference>
<feature type="region of interest" description="Disordered" evidence="1">
    <location>
        <begin position="28"/>
        <end position="63"/>
    </location>
</feature>
<evidence type="ECO:0000313" key="5">
    <source>
        <dbReference type="EMBL" id="STD04130.1"/>
    </source>
</evidence>
<evidence type="ECO:0000256" key="2">
    <source>
        <dbReference type="SAM" id="SignalP"/>
    </source>
</evidence>
<dbReference type="EMBL" id="CP033920">
    <property type="protein sequence ID" value="AZA51050.1"/>
    <property type="molecule type" value="Genomic_DNA"/>
</dbReference>
<dbReference type="KEGG" id="ccau:EG346_24000"/>
<keyword evidence="7" id="KW-1185">Reference proteome</keyword>
<dbReference type="OrthoDB" id="1266847at2"/>
<evidence type="ECO:0000313" key="4">
    <source>
        <dbReference type="EMBL" id="AZA51050.1"/>
    </source>
</evidence>
<gene>
    <name evidence="4" type="ORF">EG346_24000</name>
    <name evidence="5" type="ORF">NCTC13533_03582</name>
</gene>
<evidence type="ECO:0000313" key="6">
    <source>
        <dbReference type="Proteomes" id="UP000255224"/>
    </source>
</evidence>
<protein>
    <recommendedName>
        <fullName evidence="3">DUF5648 domain-containing protein</fullName>
    </recommendedName>
</protein>
<reference evidence="7" key="2">
    <citation type="submission" date="2018-11" db="EMBL/GenBank/DDBJ databases">
        <title>Proposal to divide the Flavobacteriaceae and reorganize its genera based on Amino Acid Identity values calculated from whole genome sequences.</title>
        <authorList>
            <person name="Nicholson A.C."/>
            <person name="Gulvik C.A."/>
            <person name="Whitney A.M."/>
            <person name="Humrighouse B.W."/>
            <person name="Bell M."/>
            <person name="Holmes B."/>
            <person name="Steigerwalt A.G."/>
            <person name="Villarma A."/>
            <person name="Sheth M."/>
            <person name="Batra D."/>
            <person name="Pryor J."/>
            <person name="Bernardet J.-F."/>
            <person name="Hugo C."/>
            <person name="Kampfer P."/>
            <person name="Newman J."/>
            <person name="McQuiston J.R."/>
        </authorList>
    </citation>
    <scope>NUCLEOTIDE SEQUENCE [LARGE SCALE GENOMIC DNA]</scope>
    <source>
        <strain evidence="7">G0188</strain>
    </source>
</reference>